<evidence type="ECO:0000313" key="2">
    <source>
        <dbReference type="EMBL" id="MDF4187316.1"/>
    </source>
</evidence>
<feature type="transmembrane region" description="Helical" evidence="1">
    <location>
        <begin position="5"/>
        <end position="24"/>
    </location>
</feature>
<accession>A0AAW6Q7H5</accession>
<dbReference type="Proteomes" id="UP001213566">
    <property type="component" value="Unassembled WGS sequence"/>
</dbReference>
<keyword evidence="1" id="KW-0472">Membrane</keyword>
<protein>
    <submittedName>
        <fullName evidence="2">Uncharacterized protein</fullName>
    </submittedName>
</protein>
<dbReference type="EMBL" id="JARKHV010000030">
    <property type="protein sequence ID" value="MDF4187316.1"/>
    <property type="molecule type" value="Genomic_DNA"/>
</dbReference>
<reference evidence="3" key="2">
    <citation type="submission" date="2023-07" db="EMBL/GenBank/DDBJ databases">
        <title>Complete genome sequence of Ligilactobacillus salivarius SRCM217594 isolated from Gallus gallus domesticus feces.</title>
        <authorList>
            <person name="Yang H.-G."/>
            <person name="Ryu M.-S."/>
            <person name="Ha G.-S."/>
            <person name="Yang H.-J."/>
            <person name="Jeong D.-Y."/>
        </authorList>
    </citation>
    <scope>NUCLEOTIDE SEQUENCE</scope>
    <source>
        <strain evidence="3">SRCM217594</strain>
    </source>
</reference>
<proteinExistence type="predicted"/>
<sequence length="54" mass="6535">MKYFWIKTFFGFLVVVALSVNYYLQSGHTWIFALAVIIELVEIPLLYYYEKKKH</sequence>
<feature type="transmembrane region" description="Helical" evidence="1">
    <location>
        <begin position="30"/>
        <end position="49"/>
    </location>
</feature>
<name>A0AAW6Q7H5_9LACO</name>
<dbReference type="RefSeq" id="WP_155762323.1">
    <property type="nucleotide sequence ID" value="NZ_CP007650.1"/>
</dbReference>
<comment type="caution">
    <text evidence="2">The sequence shown here is derived from an EMBL/GenBank/DDBJ whole genome shotgun (WGS) entry which is preliminary data.</text>
</comment>
<dbReference type="GeneID" id="89466750"/>
<gene>
    <name evidence="2" type="ORF">PV940_09895</name>
    <name evidence="3" type="ORF">QYC35_09955</name>
</gene>
<dbReference type="AlphaFoldDB" id="A0AAW6Q7H5"/>
<keyword evidence="1" id="KW-0812">Transmembrane</keyword>
<dbReference type="EMBL" id="JAUIQT010000003">
    <property type="protein sequence ID" value="MDN4834502.1"/>
    <property type="molecule type" value="Genomic_DNA"/>
</dbReference>
<reference evidence="2" key="1">
    <citation type="submission" date="2023-02" db="EMBL/GenBank/DDBJ databases">
        <title>Draft Whole-Genome Sequences of competitive exclusion Lactobacillus salivarius strains for Poultry.</title>
        <authorList>
            <person name="Ma L.M."/>
            <person name="Lopez-Guerra N."/>
            <person name="Zhang G."/>
        </authorList>
    </citation>
    <scope>NUCLEOTIDE SEQUENCE</scope>
    <source>
        <strain evidence="2">Salm-9</strain>
    </source>
</reference>
<dbReference type="Proteomes" id="UP001174888">
    <property type="component" value="Unassembled WGS sequence"/>
</dbReference>
<evidence type="ECO:0000313" key="3">
    <source>
        <dbReference type="EMBL" id="MDN4834502.1"/>
    </source>
</evidence>
<keyword evidence="1" id="KW-1133">Transmembrane helix</keyword>
<evidence type="ECO:0000313" key="4">
    <source>
        <dbReference type="Proteomes" id="UP001213566"/>
    </source>
</evidence>
<evidence type="ECO:0000256" key="1">
    <source>
        <dbReference type="SAM" id="Phobius"/>
    </source>
</evidence>
<organism evidence="2 4">
    <name type="scientific">Ligilactobacillus salivarius</name>
    <dbReference type="NCBI Taxonomy" id="1624"/>
    <lineage>
        <taxon>Bacteria</taxon>
        <taxon>Bacillati</taxon>
        <taxon>Bacillota</taxon>
        <taxon>Bacilli</taxon>
        <taxon>Lactobacillales</taxon>
        <taxon>Lactobacillaceae</taxon>
        <taxon>Ligilactobacillus</taxon>
    </lineage>
</organism>